<evidence type="ECO:0000256" key="5">
    <source>
        <dbReference type="ARBA" id="ARBA00023004"/>
    </source>
</evidence>
<evidence type="ECO:0000256" key="2">
    <source>
        <dbReference type="ARBA" id="ARBA00022617"/>
    </source>
</evidence>
<dbReference type="PANTHER" id="PTHR33751:SF9">
    <property type="entry name" value="CYTOCHROME C4"/>
    <property type="match status" value="1"/>
</dbReference>
<keyword evidence="9" id="KW-1185">Reference proteome</keyword>
<dbReference type="KEGG" id="apra:G3A50_16085"/>
<sequence>MPLLAASIIVCSPAMAGDAKVGKAKASVQCAVCHGPTGIAQYPEAPNLAGQVEIYLVKALGDFRSGARTNEMMTIVSKSLSDDDIANLAAWYASIQISVQQPQ</sequence>
<dbReference type="AlphaFoldDB" id="A0A6P1YXL2"/>
<evidence type="ECO:0000256" key="6">
    <source>
        <dbReference type="PROSITE-ProRule" id="PRU00433"/>
    </source>
</evidence>
<dbReference type="InterPro" id="IPR009056">
    <property type="entry name" value="Cyt_c-like_dom"/>
</dbReference>
<dbReference type="PANTHER" id="PTHR33751">
    <property type="entry name" value="CBB3-TYPE CYTOCHROME C OXIDASE SUBUNIT FIXP"/>
    <property type="match status" value="1"/>
</dbReference>
<dbReference type="InterPro" id="IPR050597">
    <property type="entry name" value="Cytochrome_c_Oxidase_Subunit"/>
</dbReference>
<dbReference type="SUPFAM" id="SSF46626">
    <property type="entry name" value="Cytochrome c"/>
    <property type="match status" value="1"/>
</dbReference>
<name>A0A6P1YXL2_9HYPH</name>
<keyword evidence="2 6" id="KW-0349">Heme</keyword>
<keyword evidence="1" id="KW-0813">Transport</keyword>
<dbReference type="Proteomes" id="UP000464751">
    <property type="component" value="Chromosome"/>
</dbReference>
<keyword evidence="5 6" id="KW-0408">Iron</keyword>
<dbReference type="InterPro" id="IPR036909">
    <property type="entry name" value="Cyt_c-like_dom_sf"/>
</dbReference>
<protein>
    <submittedName>
        <fullName evidence="8">Cytochrome c</fullName>
    </submittedName>
</protein>
<dbReference type="GO" id="GO:0009055">
    <property type="term" value="F:electron transfer activity"/>
    <property type="evidence" value="ECO:0007669"/>
    <property type="project" value="InterPro"/>
</dbReference>
<accession>A0A6P1YXL2</accession>
<dbReference type="GO" id="GO:0046872">
    <property type="term" value="F:metal ion binding"/>
    <property type="evidence" value="ECO:0007669"/>
    <property type="project" value="UniProtKB-KW"/>
</dbReference>
<dbReference type="GO" id="GO:0020037">
    <property type="term" value="F:heme binding"/>
    <property type="evidence" value="ECO:0007669"/>
    <property type="project" value="InterPro"/>
</dbReference>
<keyword evidence="3 6" id="KW-0479">Metal-binding</keyword>
<reference evidence="8 9" key="1">
    <citation type="submission" date="2020-02" db="EMBL/GenBank/DDBJ databases">
        <authorList>
            <person name="Li G."/>
        </authorList>
    </citation>
    <scope>NUCLEOTIDE SEQUENCE [LARGE SCALE GENOMIC DNA]</scope>
    <source>
        <strain evidence="8 9">DSM 102029</strain>
    </source>
</reference>
<evidence type="ECO:0000256" key="3">
    <source>
        <dbReference type="ARBA" id="ARBA00022723"/>
    </source>
</evidence>
<organism evidence="8 9">
    <name type="scientific">Ancylobacter pratisalsi</name>
    <dbReference type="NCBI Taxonomy" id="1745854"/>
    <lineage>
        <taxon>Bacteria</taxon>
        <taxon>Pseudomonadati</taxon>
        <taxon>Pseudomonadota</taxon>
        <taxon>Alphaproteobacteria</taxon>
        <taxon>Hyphomicrobiales</taxon>
        <taxon>Xanthobacteraceae</taxon>
        <taxon>Ancylobacter</taxon>
    </lineage>
</organism>
<evidence type="ECO:0000259" key="7">
    <source>
        <dbReference type="PROSITE" id="PS51007"/>
    </source>
</evidence>
<evidence type="ECO:0000313" key="8">
    <source>
        <dbReference type="EMBL" id="QIB36304.1"/>
    </source>
</evidence>
<evidence type="ECO:0000313" key="9">
    <source>
        <dbReference type="Proteomes" id="UP000464751"/>
    </source>
</evidence>
<gene>
    <name evidence="8" type="ORF">G3A50_16085</name>
</gene>
<feature type="domain" description="Cytochrome c" evidence="7">
    <location>
        <begin position="17"/>
        <end position="96"/>
    </location>
</feature>
<evidence type="ECO:0000256" key="1">
    <source>
        <dbReference type="ARBA" id="ARBA00022448"/>
    </source>
</evidence>
<dbReference type="Pfam" id="PF00034">
    <property type="entry name" value="Cytochrom_C"/>
    <property type="match status" value="1"/>
</dbReference>
<proteinExistence type="predicted"/>
<dbReference type="Gene3D" id="1.10.760.10">
    <property type="entry name" value="Cytochrome c-like domain"/>
    <property type="match status" value="1"/>
</dbReference>
<evidence type="ECO:0000256" key="4">
    <source>
        <dbReference type="ARBA" id="ARBA00022982"/>
    </source>
</evidence>
<dbReference type="PROSITE" id="PS51007">
    <property type="entry name" value="CYTC"/>
    <property type="match status" value="1"/>
</dbReference>
<dbReference type="EMBL" id="CP048630">
    <property type="protein sequence ID" value="QIB36304.1"/>
    <property type="molecule type" value="Genomic_DNA"/>
</dbReference>
<keyword evidence="4" id="KW-0249">Electron transport</keyword>